<dbReference type="PROSITE" id="PS50994">
    <property type="entry name" value="INTEGRASE"/>
    <property type="match status" value="1"/>
</dbReference>
<evidence type="ECO:0000313" key="4">
    <source>
        <dbReference type="Proteomes" id="UP001286313"/>
    </source>
</evidence>
<dbReference type="InterPro" id="IPR036397">
    <property type="entry name" value="RNaseH_sf"/>
</dbReference>
<dbReference type="AlphaFoldDB" id="A0AAE1KL38"/>
<name>A0AAE1KL38_PETCI</name>
<dbReference type="GO" id="GO:0003676">
    <property type="term" value="F:nucleic acid binding"/>
    <property type="evidence" value="ECO:0007669"/>
    <property type="project" value="InterPro"/>
</dbReference>
<evidence type="ECO:0000313" key="3">
    <source>
        <dbReference type="EMBL" id="KAK3875648.1"/>
    </source>
</evidence>
<gene>
    <name evidence="3" type="ORF">Pcinc_019502</name>
</gene>
<dbReference type="InterPro" id="IPR001584">
    <property type="entry name" value="Integrase_cat-core"/>
</dbReference>
<feature type="compositionally biased region" description="Polar residues" evidence="1">
    <location>
        <begin position="254"/>
        <end position="265"/>
    </location>
</feature>
<protein>
    <recommendedName>
        <fullName evidence="2">Integrase catalytic domain-containing protein</fullName>
    </recommendedName>
</protein>
<feature type="region of interest" description="Disordered" evidence="1">
    <location>
        <begin position="231"/>
        <end position="317"/>
    </location>
</feature>
<comment type="caution">
    <text evidence="3">The sequence shown here is derived from an EMBL/GenBank/DDBJ whole genome shotgun (WGS) entry which is preliminary data.</text>
</comment>
<dbReference type="PANTHER" id="PTHR37984">
    <property type="entry name" value="PROTEIN CBG26694"/>
    <property type="match status" value="1"/>
</dbReference>
<feature type="domain" description="Integrase catalytic" evidence="2">
    <location>
        <begin position="69"/>
        <end position="177"/>
    </location>
</feature>
<organism evidence="3 4">
    <name type="scientific">Petrolisthes cinctipes</name>
    <name type="common">Flat porcelain crab</name>
    <dbReference type="NCBI Taxonomy" id="88211"/>
    <lineage>
        <taxon>Eukaryota</taxon>
        <taxon>Metazoa</taxon>
        <taxon>Ecdysozoa</taxon>
        <taxon>Arthropoda</taxon>
        <taxon>Crustacea</taxon>
        <taxon>Multicrustacea</taxon>
        <taxon>Malacostraca</taxon>
        <taxon>Eumalacostraca</taxon>
        <taxon>Eucarida</taxon>
        <taxon>Decapoda</taxon>
        <taxon>Pleocyemata</taxon>
        <taxon>Anomura</taxon>
        <taxon>Galatheoidea</taxon>
        <taxon>Porcellanidae</taxon>
        <taxon>Petrolisthes</taxon>
    </lineage>
</organism>
<dbReference type="Gene3D" id="1.10.340.70">
    <property type="match status" value="1"/>
</dbReference>
<sequence>MDHRIVIPRALRNEVLRALHAAHQGTSLMQGRALGAVFWPSITKEIESTRSRFSGWPHVVASRSGAKGFISALVNYFATFGVPEELSTDGGPEFTAKETAVLLQRWGVKHRLSSAHHPQSNGRAEVAVKSMKRLLTSHTDANGSPDTEAVAAGLLQYRNTPDPQTGMSPAQIVFSRNLRDLLPIAPEKQIFTNPMVHPVWRQTWEKQEEALRLRFAKQVDDLRHNVWQLPPLVPDCTESQDGKLTTPPKDNSEDTTPQLTNGGTTPNPPMKHTAPAPPQAQEPVPGLTSAEHTSAMQPQRPRRDRRPPAYLRDYVTE</sequence>
<dbReference type="InterPro" id="IPR012337">
    <property type="entry name" value="RNaseH-like_sf"/>
</dbReference>
<evidence type="ECO:0000259" key="2">
    <source>
        <dbReference type="PROSITE" id="PS50994"/>
    </source>
</evidence>
<reference evidence="3" key="1">
    <citation type="submission" date="2023-10" db="EMBL/GenBank/DDBJ databases">
        <title>Genome assemblies of two species of porcelain crab, Petrolisthes cinctipes and Petrolisthes manimaculis (Anomura: Porcellanidae).</title>
        <authorList>
            <person name="Angst P."/>
        </authorList>
    </citation>
    <scope>NUCLEOTIDE SEQUENCE</scope>
    <source>
        <strain evidence="3">PB745_01</strain>
        <tissue evidence="3">Gill</tissue>
    </source>
</reference>
<dbReference type="PANTHER" id="PTHR37984:SF7">
    <property type="entry name" value="INTEGRASE CATALYTIC DOMAIN-CONTAINING PROTEIN"/>
    <property type="match status" value="1"/>
</dbReference>
<keyword evidence="4" id="KW-1185">Reference proteome</keyword>
<proteinExistence type="predicted"/>
<accession>A0AAE1KL38</accession>
<dbReference type="Proteomes" id="UP001286313">
    <property type="component" value="Unassembled WGS sequence"/>
</dbReference>
<dbReference type="SUPFAM" id="SSF53098">
    <property type="entry name" value="Ribonuclease H-like"/>
    <property type="match status" value="1"/>
</dbReference>
<dbReference type="InterPro" id="IPR050951">
    <property type="entry name" value="Retrovirus_Pol_polyprotein"/>
</dbReference>
<dbReference type="Gene3D" id="3.30.420.10">
    <property type="entry name" value="Ribonuclease H-like superfamily/Ribonuclease H"/>
    <property type="match status" value="1"/>
</dbReference>
<dbReference type="EMBL" id="JAWQEG010001937">
    <property type="protein sequence ID" value="KAK3875648.1"/>
    <property type="molecule type" value="Genomic_DNA"/>
</dbReference>
<evidence type="ECO:0000256" key="1">
    <source>
        <dbReference type="SAM" id="MobiDB-lite"/>
    </source>
</evidence>
<dbReference type="GO" id="GO:0015074">
    <property type="term" value="P:DNA integration"/>
    <property type="evidence" value="ECO:0007669"/>
    <property type="project" value="InterPro"/>
</dbReference>